<feature type="transmembrane region" description="Helical" evidence="1">
    <location>
        <begin position="119"/>
        <end position="139"/>
    </location>
</feature>
<feature type="transmembrane region" description="Helical" evidence="1">
    <location>
        <begin position="47"/>
        <end position="67"/>
    </location>
</feature>
<protein>
    <recommendedName>
        <fullName evidence="2">CAAX prenyl protease 2/Lysostaphin resistance protein A-like domain-containing protein</fullName>
    </recommendedName>
</protein>
<dbReference type="InterPro" id="IPR052710">
    <property type="entry name" value="CAAX_protease"/>
</dbReference>
<dbReference type="Pfam" id="PF02517">
    <property type="entry name" value="Rce1-like"/>
    <property type="match status" value="1"/>
</dbReference>
<feature type="transmembrane region" description="Helical" evidence="1">
    <location>
        <begin position="176"/>
        <end position="193"/>
    </location>
</feature>
<name>A0A0G8C814_9BACI</name>
<dbReference type="InterPro" id="IPR003675">
    <property type="entry name" value="Rce1/LyrA-like_dom"/>
</dbReference>
<gene>
    <name evidence="3" type="ORF">B4147_5875</name>
</gene>
<dbReference type="GO" id="GO:0080120">
    <property type="term" value="P:CAAX-box protein maturation"/>
    <property type="evidence" value="ECO:0007669"/>
    <property type="project" value="UniProtKB-ARBA"/>
</dbReference>
<dbReference type="RefSeq" id="WP_046958485.1">
    <property type="nucleotide sequence ID" value="NZ_LCYN01000018.1"/>
</dbReference>
<keyword evidence="1" id="KW-0472">Membrane</keyword>
<keyword evidence="1" id="KW-0812">Transmembrane</keyword>
<sequence length="216" mass="25722">MQQKRNTVQVYFIAYLISFYFIWVVKELCFIKHIGTFSTHTVPFEAAFLKIVIWVIPACFFIKYILHENPITYMRLNSNVIRGWVWGTFLSLLLGLRFVMEVYIVKNTSFNFNLHLNAYLNTVIIAGFAEEIVFRGFILKELNKRFSFWKANIITTFLFLFIHYPAWAYTGELFNLWNNIYIYLLGLLLGYVFKETKSLWTVILLHSFHNLFVMIS</sequence>
<reference evidence="4" key="2">
    <citation type="submission" date="2015-04" db="EMBL/GenBank/DDBJ databases">
        <title>Draft Genome Sequences of Eight Spore-Forming Food Isolates of Bacillus cereus Genome sequencing.</title>
        <authorList>
            <person name="Krawcyk A.O."/>
            <person name="de Jong A."/>
            <person name="Eijlander R.T."/>
            <person name="Berendsen E.M."/>
            <person name="Holsappel S."/>
            <person name="Wells-Bennik M."/>
            <person name="Kuipers O.P."/>
        </authorList>
    </citation>
    <scope>NUCLEOTIDE SEQUENCE [LARGE SCALE GENOMIC DNA]</scope>
    <source>
        <strain evidence="4">B4147</strain>
    </source>
</reference>
<proteinExistence type="predicted"/>
<dbReference type="AlphaFoldDB" id="A0A0G8C814"/>
<feature type="transmembrane region" description="Helical" evidence="1">
    <location>
        <begin position="12"/>
        <end position="35"/>
    </location>
</feature>
<evidence type="ECO:0000259" key="2">
    <source>
        <dbReference type="Pfam" id="PF02517"/>
    </source>
</evidence>
<dbReference type="PANTHER" id="PTHR36435:SF1">
    <property type="entry name" value="CAAX AMINO TERMINAL PROTEASE FAMILY PROTEIN"/>
    <property type="match status" value="1"/>
</dbReference>
<comment type="caution">
    <text evidence="3">The sequence shown here is derived from an EMBL/GenBank/DDBJ whole genome shotgun (WGS) entry which is preliminary data.</text>
</comment>
<organism evidence="3 4">
    <name type="scientific">Bacillus wiedmannii</name>
    <dbReference type="NCBI Taxonomy" id="1890302"/>
    <lineage>
        <taxon>Bacteria</taxon>
        <taxon>Bacillati</taxon>
        <taxon>Bacillota</taxon>
        <taxon>Bacilli</taxon>
        <taxon>Bacillales</taxon>
        <taxon>Bacillaceae</taxon>
        <taxon>Bacillus</taxon>
        <taxon>Bacillus cereus group</taxon>
    </lineage>
</organism>
<accession>A0A0G8C814</accession>
<keyword evidence="1" id="KW-1133">Transmembrane helix</keyword>
<evidence type="ECO:0000313" key="3">
    <source>
        <dbReference type="EMBL" id="KKZ95912.1"/>
    </source>
</evidence>
<dbReference type="Proteomes" id="UP000035350">
    <property type="component" value="Unassembled WGS sequence"/>
</dbReference>
<reference evidence="3 4" key="1">
    <citation type="journal article" date="2015" name="Genome Announc.">
        <title>Next-Generation Whole-Genome Sequencing of Eight Strains of Bacillus cereus, Isolated from Food.</title>
        <authorList>
            <person name="Krawczyk A.O."/>
            <person name="de Jong A."/>
            <person name="Eijlander R.T."/>
            <person name="Berendsen E.M."/>
            <person name="Holsappel S."/>
            <person name="Wells-Bennik M.H."/>
            <person name="Kuipers O.P."/>
        </authorList>
    </citation>
    <scope>NUCLEOTIDE SEQUENCE [LARGE SCALE GENOMIC DNA]</scope>
    <source>
        <strain evidence="3 4">B4147</strain>
    </source>
</reference>
<dbReference type="PATRIC" id="fig|1396.433.peg.2095"/>
<feature type="transmembrane region" description="Helical" evidence="1">
    <location>
        <begin position="151"/>
        <end position="170"/>
    </location>
</feature>
<dbReference type="EMBL" id="LCYN01000018">
    <property type="protein sequence ID" value="KKZ95912.1"/>
    <property type="molecule type" value="Genomic_DNA"/>
</dbReference>
<evidence type="ECO:0000256" key="1">
    <source>
        <dbReference type="SAM" id="Phobius"/>
    </source>
</evidence>
<evidence type="ECO:0000313" key="4">
    <source>
        <dbReference type="Proteomes" id="UP000035350"/>
    </source>
</evidence>
<feature type="transmembrane region" description="Helical" evidence="1">
    <location>
        <begin position="79"/>
        <end position="99"/>
    </location>
</feature>
<dbReference type="GO" id="GO:0004175">
    <property type="term" value="F:endopeptidase activity"/>
    <property type="evidence" value="ECO:0007669"/>
    <property type="project" value="UniProtKB-ARBA"/>
</dbReference>
<dbReference type="PANTHER" id="PTHR36435">
    <property type="entry name" value="SLR1288 PROTEIN"/>
    <property type="match status" value="1"/>
</dbReference>
<feature type="domain" description="CAAX prenyl protease 2/Lysostaphin resistance protein A-like" evidence="2">
    <location>
        <begin position="118"/>
        <end position="212"/>
    </location>
</feature>